<organism evidence="7 8">
    <name type="scientific">Klebsiella pneumoniae subsp. ozaenae</name>
    <dbReference type="NCBI Taxonomy" id="574"/>
    <lineage>
        <taxon>Bacteria</taxon>
        <taxon>Pseudomonadati</taxon>
        <taxon>Pseudomonadota</taxon>
        <taxon>Gammaproteobacteria</taxon>
        <taxon>Enterobacterales</taxon>
        <taxon>Enterobacteriaceae</taxon>
        <taxon>Klebsiella/Raoultella group</taxon>
        <taxon>Klebsiella</taxon>
        <taxon>Klebsiella pneumoniae complex</taxon>
    </lineage>
</organism>
<proteinExistence type="inferred from homology"/>
<protein>
    <submittedName>
        <fullName evidence="7">Enzyme yhhN</fullName>
    </submittedName>
</protein>
<feature type="transmembrane region" description="Helical" evidence="6">
    <location>
        <begin position="6"/>
        <end position="24"/>
    </location>
</feature>
<dbReference type="EMBL" id="UGLW01000003">
    <property type="protein sequence ID" value="STU55260.1"/>
    <property type="molecule type" value="Genomic_DNA"/>
</dbReference>
<feature type="transmembrane region" description="Helical" evidence="6">
    <location>
        <begin position="36"/>
        <end position="53"/>
    </location>
</feature>
<name>A0A377YZ57_KLEPO</name>
<evidence type="ECO:0000256" key="6">
    <source>
        <dbReference type="SAM" id="Phobius"/>
    </source>
</evidence>
<gene>
    <name evidence="7" type="ORF">NCTC10313_00611</name>
</gene>
<comment type="subcellular location">
    <subcellularLocation>
        <location evidence="1">Membrane</location>
        <topology evidence="1">Multi-pass membrane protein</topology>
    </subcellularLocation>
</comment>
<feature type="transmembrane region" description="Helical" evidence="6">
    <location>
        <begin position="110"/>
        <end position="130"/>
    </location>
</feature>
<evidence type="ECO:0000256" key="3">
    <source>
        <dbReference type="ARBA" id="ARBA00022692"/>
    </source>
</evidence>
<comment type="similarity">
    <text evidence="2">Belongs to the TMEM86 family.</text>
</comment>
<keyword evidence="3 6" id="KW-0812">Transmembrane</keyword>
<evidence type="ECO:0000256" key="2">
    <source>
        <dbReference type="ARBA" id="ARBA00007375"/>
    </source>
</evidence>
<feature type="transmembrane region" description="Helical" evidence="6">
    <location>
        <begin position="86"/>
        <end position="104"/>
    </location>
</feature>
<dbReference type="Proteomes" id="UP000254487">
    <property type="component" value="Unassembled WGS sequence"/>
</dbReference>
<dbReference type="STRING" id="1218098.GCA_001598715_00106"/>
<sequence length="135" mass="15541">MITDTGTYYALVIYCCLFLRMALCRCILSWPAWRRWVFKPVTLILLLLLAWQAPMFNAISYLVLAGLCASLLGDALTLLPRQRVMYAVGAFFLSHLLYTIWFASQLTLSFFWPLPLVLLVFGALLMAVIWSRLKR</sequence>
<reference evidence="7 8" key="1">
    <citation type="submission" date="2018-06" db="EMBL/GenBank/DDBJ databases">
        <authorList>
            <consortium name="Pathogen Informatics"/>
            <person name="Doyle S."/>
        </authorList>
    </citation>
    <scope>NUCLEOTIDE SEQUENCE [LARGE SCALE GENOMIC DNA]</scope>
    <source>
        <strain evidence="7 8">NCTC10313</strain>
    </source>
</reference>
<keyword evidence="4 6" id="KW-1133">Transmembrane helix</keyword>
<evidence type="ECO:0000256" key="1">
    <source>
        <dbReference type="ARBA" id="ARBA00004141"/>
    </source>
</evidence>
<evidence type="ECO:0000256" key="4">
    <source>
        <dbReference type="ARBA" id="ARBA00022989"/>
    </source>
</evidence>
<evidence type="ECO:0000256" key="5">
    <source>
        <dbReference type="ARBA" id="ARBA00023136"/>
    </source>
</evidence>
<evidence type="ECO:0000313" key="8">
    <source>
        <dbReference type="Proteomes" id="UP000254487"/>
    </source>
</evidence>
<dbReference type="Pfam" id="PF07947">
    <property type="entry name" value="YhhN"/>
    <property type="match status" value="1"/>
</dbReference>
<feature type="transmembrane region" description="Helical" evidence="6">
    <location>
        <begin position="59"/>
        <end position="79"/>
    </location>
</feature>
<evidence type="ECO:0000313" key="7">
    <source>
        <dbReference type="EMBL" id="STU55260.1"/>
    </source>
</evidence>
<dbReference type="GO" id="GO:0016020">
    <property type="term" value="C:membrane"/>
    <property type="evidence" value="ECO:0007669"/>
    <property type="project" value="UniProtKB-SubCell"/>
</dbReference>
<dbReference type="InterPro" id="IPR012506">
    <property type="entry name" value="TMEM86B-like"/>
</dbReference>
<accession>A0A377YZ57</accession>
<keyword evidence="5 6" id="KW-0472">Membrane</keyword>
<dbReference type="AlphaFoldDB" id="A0A377YZ57"/>